<dbReference type="Proteomes" id="UP000271098">
    <property type="component" value="Unassembled WGS sequence"/>
</dbReference>
<dbReference type="InterPro" id="IPR002035">
    <property type="entry name" value="VWF_A"/>
</dbReference>
<keyword evidence="3" id="KW-1185">Reference proteome</keyword>
<dbReference type="AlphaFoldDB" id="A0A183EME7"/>
<proteinExistence type="predicted"/>
<sequence length="92" mass="10156">AITEYSSTKGARPGQATPFGIIFTDGFGQKDTTEAAALLRNLIPNMFAVAINRQYPISLAELERIAGSKERVFTDENVDKLYEALEKITRTC</sequence>
<dbReference type="InterPro" id="IPR036465">
    <property type="entry name" value="vWFA_dom_sf"/>
</dbReference>
<dbReference type="EMBL" id="UYRT01094337">
    <property type="protein sequence ID" value="VDN39538.1"/>
    <property type="molecule type" value="Genomic_DNA"/>
</dbReference>
<gene>
    <name evidence="2" type="ORF">GPUH_LOCUS22138</name>
</gene>
<reference evidence="2 3" key="2">
    <citation type="submission" date="2018-11" db="EMBL/GenBank/DDBJ databases">
        <authorList>
            <consortium name="Pathogen Informatics"/>
        </authorList>
    </citation>
    <scope>NUCLEOTIDE SEQUENCE [LARGE SCALE GENOMIC DNA]</scope>
</reference>
<dbReference type="Pfam" id="PF00092">
    <property type="entry name" value="VWA"/>
    <property type="match status" value="1"/>
</dbReference>
<reference evidence="4" key="1">
    <citation type="submission" date="2016-06" db="UniProtKB">
        <authorList>
            <consortium name="WormBaseParasite"/>
        </authorList>
    </citation>
    <scope>IDENTIFICATION</scope>
</reference>
<name>A0A183EME7_9BILA</name>
<dbReference type="Gene3D" id="3.40.50.410">
    <property type="entry name" value="von Willebrand factor, type A domain"/>
    <property type="match status" value="1"/>
</dbReference>
<organism evidence="4">
    <name type="scientific">Gongylonema pulchrum</name>
    <dbReference type="NCBI Taxonomy" id="637853"/>
    <lineage>
        <taxon>Eukaryota</taxon>
        <taxon>Metazoa</taxon>
        <taxon>Ecdysozoa</taxon>
        <taxon>Nematoda</taxon>
        <taxon>Chromadorea</taxon>
        <taxon>Rhabditida</taxon>
        <taxon>Spirurina</taxon>
        <taxon>Spiruromorpha</taxon>
        <taxon>Spiruroidea</taxon>
        <taxon>Gongylonematidae</taxon>
        <taxon>Gongylonema</taxon>
    </lineage>
</organism>
<dbReference type="OrthoDB" id="6132182at2759"/>
<feature type="domain" description="VWFA" evidence="1">
    <location>
        <begin position="1"/>
        <end position="88"/>
    </location>
</feature>
<dbReference type="PROSITE" id="PS50234">
    <property type="entry name" value="VWFA"/>
    <property type="match status" value="1"/>
</dbReference>
<evidence type="ECO:0000259" key="1">
    <source>
        <dbReference type="PROSITE" id="PS50234"/>
    </source>
</evidence>
<evidence type="ECO:0000313" key="3">
    <source>
        <dbReference type="Proteomes" id="UP000271098"/>
    </source>
</evidence>
<dbReference type="WBParaSite" id="GPUH_0002216501-mRNA-1">
    <property type="protein sequence ID" value="GPUH_0002216501-mRNA-1"/>
    <property type="gene ID" value="GPUH_0002216501"/>
</dbReference>
<accession>A0A183EME7</accession>
<evidence type="ECO:0000313" key="2">
    <source>
        <dbReference type="EMBL" id="VDN39538.1"/>
    </source>
</evidence>
<dbReference type="SUPFAM" id="SSF53300">
    <property type="entry name" value="vWA-like"/>
    <property type="match status" value="1"/>
</dbReference>
<evidence type="ECO:0000313" key="4">
    <source>
        <dbReference type="WBParaSite" id="GPUH_0002216501-mRNA-1"/>
    </source>
</evidence>
<protein>
    <submittedName>
        <fullName evidence="4">VWFA domain-containing protein</fullName>
    </submittedName>
</protein>